<name>A0A1H9VAI5_9BACI</name>
<keyword evidence="1" id="KW-0812">Transmembrane</keyword>
<protein>
    <submittedName>
        <fullName evidence="2">1,4-dihydroxy-2-naphthoate octaprenyltransferase</fullName>
    </submittedName>
</protein>
<feature type="transmembrane region" description="Helical" evidence="1">
    <location>
        <begin position="45"/>
        <end position="66"/>
    </location>
</feature>
<gene>
    <name evidence="2" type="ORF">SAMN04487944_12272</name>
</gene>
<dbReference type="OrthoDB" id="2380496at2"/>
<evidence type="ECO:0000256" key="1">
    <source>
        <dbReference type="SAM" id="Phobius"/>
    </source>
</evidence>
<dbReference type="STRING" id="531814.SAMN04487944_12272"/>
<dbReference type="GO" id="GO:0004659">
    <property type="term" value="F:prenyltransferase activity"/>
    <property type="evidence" value="ECO:0007669"/>
    <property type="project" value="InterPro"/>
</dbReference>
<evidence type="ECO:0000313" key="2">
    <source>
        <dbReference type="EMBL" id="SES18685.1"/>
    </source>
</evidence>
<feature type="transmembrane region" description="Helical" evidence="1">
    <location>
        <begin position="114"/>
        <end position="140"/>
    </location>
</feature>
<dbReference type="InterPro" id="IPR026046">
    <property type="entry name" value="UBIAD1"/>
</dbReference>
<feature type="transmembrane region" description="Helical" evidence="1">
    <location>
        <begin position="293"/>
        <end position="308"/>
    </location>
</feature>
<proteinExistence type="predicted"/>
<keyword evidence="3" id="KW-1185">Reference proteome</keyword>
<dbReference type="AlphaFoldDB" id="A0A1H9VAI5"/>
<feature type="transmembrane region" description="Helical" evidence="1">
    <location>
        <begin position="185"/>
        <end position="204"/>
    </location>
</feature>
<reference evidence="2 3" key="1">
    <citation type="submission" date="2016-10" db="EMBL/GenBank/DDBJ databases">
        <authorList>
            <person name="de Groot N.N."/>
        </authorList>
    </citation>
    <scope>NUCLEOTIDE SEQUENCE [LARGE SCALE GENOMIC DNA]</scope>
    <source>
        <strain evidence="2 3">CGMCC 1.7727</strain>
    </source>
</reference>
<evidence type="ECO:0000313" key="3">
    <source>
        <dbReference type="Proteomes" id="UP000199687"/>
    </source>
</evidence>
<accession>A0A1H9VAI5</accession>
<feature type="transmembrane region" description="Helical" evidence="1">
    <location>
        <begin position="262"/>
        <end position="281"/>
    </location>
</feature>
<dbReference type="EMBL" id="FOGL01000022">
    <property type="protein sequence ID" value="SES18685.1"/>
    <property type="molecule type" value="Genomic_DNA"/>
</dbReference>
<dbReference type="CDD" id="cd13962">
    <property type="entry name" value="PT_UbiA_UBIAD1"/>
    <property type="match status" value="1"/>
</dbReference>
<organism evidence="2 3">
    <name type="scientific">Gracilibacillus ureilyticus</name>
    <dbReference type="NCBI Taxonomy" id="531814"/>
    <lineage>
        <taxon>Bacteria</taxon>
        <taxon>Bacillati</taxon>
        <taxon>Bacillota</taxon>
        <taxon>Bacilli</taxon>
        <taxon>Bacillales</taxon>
        <taxon>Bacillaceae</taxon>
        <taxon>Gracilibacillus</taxon>
    </lineage>
</organism>
<sequence>MIPAQTAFSLKGIGMLLRLVAVVFSSVATILSMLLPLIFYYQISWLTLVANTSVLLVGAILIHGVLTHVLNDIADHQSGTDQYSPGILSGGSRVIQTNTMTLTMLKQIGTLMSVFLIFIAILFTVFGYLEFAILTIVGIWGAVSYSLKPFQFAYIPFIGEWFSLFPTMLAIAIALPWILLESIPVWAWQNAFVNAVWCMGWVMVHHIPDRHADQKAKPMKRTSVVWAVERMGTKGAKFPVLLYFMIAGLLIIWIAFTRPVAATGVGIILVYAIWIVLRVNGEDVEELTTVEKQLLLLALAIAIWLGIFV</sequence>
<feature type="transmembrane region" description="Helical" evidence="1">
    <location>
        <begin position="15"/>
        <end position="38"/>
    </location>
</feature>
<dbReference type="RefSeq" id="WP_089743580.1">
    <property type="nucleotide sequence ID" value="NZ_FOGL01000022.1"/>
</dbReference>
<feature type="transmembrane region" description="Helical" evidence="1">
    <location>
        <begin position="152"/>
        <end position="179"/>
    </location>
</feature>
<feature type="transmembrane region" description="Helical" evidence="1">
    <location>
        <begin position="240"/>
        <end position="256"/>
    </location>
</feature>
<dbReference type="Proteomes" id="UP000199687">
    <property type="component" value="Unassembled WGS sequence"/>
</dbReference>
<keyword evidence="1" id="KW-0472">Membrane</keyword>
<keyword evidence="1" id="KW-1133">Transmembrane helix</keyword>
<keyword evidence="2" id="KW-0808">Transferase</keyword>